<evidence type="ECO:0000313" key="2">
    <source>
        <dbReference type="Proteomes" id="UP000184383"/>
    </source>
</evidence>
<dbReference type="EMBL" id="KV878214">
    <property type="protein sequence ID" value="OJJ32911.1"/>
    <property type="molecule type" value="Genomic_DNA"/>
</dbReference>
<sequence>MPGPNSFFPILPVQYFNLDKLFTPPQCLCKLWPPWLSPYQLIPMSPYLEIPGIDIDLAFLDRHDLEFSVRSAWLGILDNYYTRNHRYTHDVEARNKEGYSDILCKRVSYEGRNSEWFGAKDQLQNYFRAIYDRYNPTNPAGGGPIPRHIYGAIAIGRFVRFYWYNTRTRRLNMLEPRPETTRWHVIDESHYVHHVLDFIRNNH</sequence>
<dbReference type="AlphaFoldDB" id="A0A1L9RDB3"/>
<accession>A0A1L9RDB3</accession>
<reference evidence="2" key="1">
    <citation type="journal article" date="2017" name="Genome Biol.">
        <title>Comparative genomics reveals high biological diversity and specific adaptations in the industrially and medically important fungal genus Aspergillus.</title>
        <authorList>
            <person name="de Vries R.P."/>
            <person name="Riley R."/>
            <person name="Wiebenga A."/>
            <person name="Aguilar-Osorio G."/>
            <person name="Amillis S."/>
            <person name="Uchima C.A."/>
            <person name="Anderluh G."/>
            <person name="Asadollahi M."/>
            <person name="Askin M."/>
            <person name="Barry K."/>
            <person name="Battaglia E."/>
            <person name="Bayram O."/>
            <person name="Benocci T."/>
            <person name="Braus-Stromeyer S.A."/>
            <person name="Caldana C."/>
            <person name="Canovas D."/>
            <person name="Cerqueira G.C."/>
            <person name="Chen F."/>
            <person name="Chen W."/>
            <person name="Choi C."/>
            <person name="Clum A."/>
            <person name="Dos Santos R.A."/>
            <person name="Damasio A.R."/>
            <person name="Diallinas G."/>
            <person name="Emri T."/>
            <person name="Fekete E."/>
            <person name="Flipphi M."/>
            <person name="Freyberg S."/>
            <person name="Gallo A."/>
            <person name="Gournas C."/>
            <person name="Habgood R."/>
            <person name="Hainaut M."/>
            <person name="Harispe M.L."/>
            <person name="Henrissat B."/>
            <person name="Hilden K.S."/>
            <person name="Hope R."/>
            <person name="Hossain A."/>
            <person name="Karabika E."/>
            <person name="Karaffa L."/>
            <person name="Karanyi Z."/>
            <person name="Krasevec N."/>
            <person name="Kuo A."/>
            <person name="Kusch H."/>
            <person name="LaButti K."/>
            <person name="Lagendijk E.L."/>
            <person name="Lapidus A."/>
            <person name="Levasseur A."/>
            <person name="Lindquist E."/>
            <person name="Lipzen A."/>
            <person name="Logrieco A.F."/>
            <person name="MacCabe A."/>
            <person name="Maekelae M.R."/>
            <person name="Malavazi I."/>
            <person name="Melin P."/>
            <person name="Meyer V."/>
            <person name="Mielnichuk N."/>
            <person name="Miskei M."/>
            <person name="Molnar A.P."/>
            <person name="Mule G."/>
            <person name="Ngan C.Y."/>
            <person name="Orejas M."/>
            <person name="Orosz E."/>
            <person name="Ouedraogo J.P."/>
            <person name="Overkamp K.M."/>
            <person name="Park H.-S."/>
            <person name="Perrone G."/>
            <person name="Piumi F."/>
            <person name="Punt P.J."/>
            <person name="Ram A.F."/>
            <person name="Ramon A."/>
            <person name="Rauscher S."/>
            <person name="Record E."/>
            <person name="Riano-Pachon D.M."/>
            <person name="Robert V."/>
            <person name="Roehrig J."/>
            <person name="Ruller R."/>
            <person name="Salamov A."/>
            <person name="Salih N.S."/>
            <person name="Samson R.A."/>
            <person name="Sandor E."/>
            <person name="Sanguinetti M."/>
            <person name="Schuetze T."/>
            <person name="Sepcic K."/>
            <person name="Shelest E."/>
            <person name="Sherlock G."/>
            <person name="Sophianopoulou V."/>
            <person name="Squina F.M."/>
            <person name="Sun H."/>
            <person name="Susca A."/>
            <person name="Todd R.B."/>
            <person name="Tsang A."/>
            <person name="Unkles S.E."/>
            <person name="van de Wiele N."/>
            <person name="van Rossen-Uffink D."/>
            <person name="Oliveira J.V."/>
            <person name="Vesth T.C."/>
            <person name="Visser J."/>
            <person name="Yu J.-H."/>
            <person name="Zhou M."/>
            <person name="Andersen M.R."/>
            <person name="Archer D.B."/>
            <person name="Baker S.E."/>
            <person name="Benoit I."/>
            <person name="Brakhage A.A."/>
            <person name="Braus G.H."/>
            <person name="Fischer R."/>
            <person name="Frisvad J.C."/>
            <person name="Goldman G.H."/>
            <person name="Houbraken J."/>
            <person name="Oakley B."/>
            <person name="Pocsi I."/>
            <person name="Scazzocchio C."/>
            <person name="Seiboth B."/>
            <person name="vanKuyk P.A."/>
            <person name="Wortman J."/>
            <person name="Dyer P.S."/>
            <person name="Grigoriev I.V."/>
        </authorList>
    </citation>
    <scope>NUCLEOTIDE SEQUENCE [LARGE SCALE GENOMIC DNA]</scope>
    <source>
        <strain evidence="2">DTO 134E9</strain>
    </source>
</reference>
<organism evidence="1 2">
    <name type="scientific">Aspergillus wentii DTO 134E9</name>
    <dbReference type="NCBI Taxonomy" id="1073089"/>
    <lineage>
        <taxon>Eukaryota</taxon>
        <taxon>Fungi</taxon>
        <taxon>Dikarya</taxon>
        <taxon>Ascomycota</taxon>
        <taxon>Pezizomycotina</taxon>
        <taxon>Eurotiomycetes</taxon>
        <taxon>Eurotiomycetidae</taxon>
        <taxon>Eurotiales</taxon>
        <taxon>Aspergillaceae</taxon>
        <taxon>Aspergillus</taxon>
        <taxon>Aspergillus subgen. Cremei</taxon>
    </lineage>
</organism>
<dbReference type="RefSeq" id="XP_040686588.1">
    <property type="nucleotide sequence ID" value="XM_040831213.1"/>
</dbReference>
<keyword evidence="2" id="KW-1185">Reference proteome</keyword>
<name>A0A1L9RDB3_ASPWE</name>
<protein>
    <submittedName>
        <fullName evidence="1">Uncharacterized protein</fullName>
    </submittedName>
</protein>
<gene>
    <name evidence="1" type="ORF">ASPWEDRAFT_174341</name>
</gene>
<proteinExistence type="predicted"/>
<dbReference type="Proteomes" id="UP000184383">
    <property type="component" value="Unassembled WGS sequence"/>
</dbReference>
<dbReference type="VEuPathDB" id="FungiDB:ASPWEDRAFT_174341"/>
<dbReference type="GeneID" id="63747061"/>
<dbReference type="OrthoDB" id="5315444at2759"/>
<evidence type="ECO:0000313" key="1">
    <source>
        <dbReference type="EMBL" id="OJJ32911.1"/>
    </source>
</evidence>